<dbReference type="Proteomes" id="UP000034617">
    <property type="component" value="Unassembled WGS sequence"/>
</dbReference>
<evidence type="ECO:0000256" key="1">
    <source>
        <dbReference type="ARBA" id="ARBA00001936"/>
    </source>
</evidence>
<dbReference type="NCBIfam" id="NF003459">
    <property type="entry name" value="PRK05074.1"/>
    <property type="match status" value="1"/>
</dbReference>
<comment type="cofactor">
    <cofactor evidence="11">
        <name>Mg(2+)</name>
        <dbReference type="ChEBI" id="CHEBI:18420"/>
    </cofactor>
    <cofactor evidence="11">
        <name>Mn(2+)</name>
        <dbReference type="ChEBI" id="CHEBI:29035"/>
    </cofactor>
    <text evidence="11">Binds 1 divalent metal cation per subunit; can use either Mg(2+) or Mn(2+).</text>
</comment>
<keyword evidence="4 11" id="KW-0378">Hydrolase</keyword>
<comment type="catalytic activity">
    <reaction evidence="8 11">
        <text>ITP + H2O = IDP + phosphate + H(+)</text>
        <dbReference type="Rhea" id="RHEA:28330"/>
        <dbReference type="ChEBI" id="CHEBI:15377"/>
        <dbReference type="ChEBI" id="CHEBI:15378"/>
        <dbReference type="ChEBI" id="CHEBI:43474"/>
        <dbReference type="ChEBI" id="CHEBI:58280"/>
        <dbReference type="ChEBI" id="CHEBI:61402"/>
        <dbReference type="EC" id="3.6.1.73"/>
    </reaction>
</comment>
<proteinExistence type="inferred from homology"/>
<dbReference type="GO" id="GO:0103023">
    <property type="term" value="F:ITPase activity"/>
    <property type="evidence" value="ECO:0007669"/>
    <property type="project" value="UniProtKB-EC"/>
</dbReference>
<keyword evidence="6 11" id="KW-0546">Nucleotide metabolism</keyword>
<gene>
    <name evidence="13" type="ORF">UW22_C0020G0005</name>
</gene>
<dbReference type="EC" id="3.6.1.73" evidence="11"/>
<organism evidence="13 14">
    <name type="scientific">Candidatus Gottesmanbacteria bacterium GW2011_GWB1_44_11c</name>
    <dbReference type="NCBI Taxonomy" id="1618447"/>
    <lineage>
        <taxon>Bacteria</taxon>
        <taxon>Candidatus Gottesmaniibacteriota</taxon>
    </lineage>
</organism>
<dbReference type="GO" id="GO:0009117">
    <property type="term" value="P:nucleotide metabolic process"/>
    <property type="evidence" value="ECO:0007669"/>
    <property type="project" value="UniProtKB-KW"/>
</dbReference>
<comment type="caution">
    <text evidence="11">Lacks conserved residue(s) required for the propagation of feature annotation.</text>
</comment>
<dbReference type="SUPFAM" id="SSF52972">
    <property type="entry name" value="ITPase-like"/>
    <property type="match status" value="1"/>
</dbReference>
<dbReference type="GO" id="GO:0046872">
    <property type="term" value="F:metal ion binding"/>
    <property type="evidence" value="ECO:0007669"/>
    <property type="project" value="UniProtKB-KW"/>
</dbReference>
<evidence type="ECO:0000256" key="2">
    <source>
        <dbReference type="ARBA" id="ARBA00022723"/>
    </source>
</evidence>
<evidence type="ECO:0000256" key="8">
    <source>
        <dbReference type="ARBA" id="ARBA00048174"/>
    </source>
</evidence>
<dbReference type="GO" id="GO:0006772">
    <property type="term" value="P:thiamine metabolic process"/>
    <property type="evidence" value="ECO:0007669"/>
    <property type="project" value="TreeGrafter"/>
</dbReference>
<feature type="binding site" evidence="11">
    <location>
        <begin position="8"/>
        <end position="13"/>
    </location>
    <ligand>
        <name>substrate</name>
    </ligand>
</feature>
<dbReference type="HAMAP" id="MF_00648">
    <property type="entry name" value="Non_canon_purine_NTPase_YjjX"/>
    <property type="match status" value="1"/>
</dbReference>
<dbReference type="Gene3D" id="3.90.950.10">
    <property type="match status" value="1"/>
</dbReference>
<dbReference type="EMBL" id="LCHM01000020">
    <property type="protein sequence ID" value="KKT37668.1"/>
    <property type="molecule type" value="Genomic_DNA"/>
</dbReference>
<evidence type="ECO:0000259" key="12">
    <source>
        <dbReference type="Pfam" id="PF01931"/>
    </source>
</evidence>
<evidence type="ECO:0000256" key="7">
    <source>
        <dbReference type="ARBA" id="ARBA00023211"/>
    </source>
</evidence>
<dbReference type="InterPro" id="IPR050299">
    <property type="entry name" value="YjjX_NTPase"/>
</dbReference>
<feature type="domain" description="Non-canonical purine NTP phosphatase/PRRC1" evidence="12">
    <location>
        <begin position="7"/>
        <end position="184"/>
    </location>
</feature>
<comment type="subunit">
    <text evidence="11">Homodimer.</text>
</comment>
<comment type="function">
    <text evidence="11">Phosphatase that hydrolyzes non-canonical purine nucleotides such as XTP and ITP to their respective diphosphate derivatives. Probably excludes non-canonical purines from DNA/RNA precursor pool, thus preventing their incorporation into DNA/RNA and avoiding chromosomal lesions.</text>
</comment>
<dbReference type="GO" id="GO:0000166">
    <property type="term" value="F:nucleotide binding"/>
    <property type="evidence" value="ECO:0007669"/>
    <property type="project" value="UniProtKB-KW"/>
</dbReference>
<dbReference type="Pfam" id="PF01931">
    <property type="entry name" value="NTPase_I-T"/>
    <property type="match status" value="1"/>
</dbReference>
<sequence>MNTIIIASTNPVKIVSVKNGFSKTFPNRKFRCEGISVSSCVSHQPMSNSETEKGAASRVKNAKIARPEADFWVGIEGGVEESSKQMDRVQRSSAKGGAKLEAFAWVAVESKDGQVGKGRTGTFILPPKVAALIRQGKELGEADDIVFGQTDSKKKMGAVGLLTGNVIDRTEYYTHAVILALIRFKNEKMFHG</sequence>
<evidence type="ECO:0000256" key="11">
    <source>
        <dbReference type="HAMAP-Rule" id="MF_00648"/>
    </source>
</evidence>
<keyword evidence="5 11" id="KW-0460">Magnesium</keyword>
<evidence type="ECO:0000256" key="6">
    <source>
        <dbReference type="ARBA" id="ARBA00023080"/>
    </source>
</evidence>
<reference evidence="13 14" key="1">
    <citation type="journal article" date="2015" name="Nature">
        <title>rRNA introns, odd ribosomes, and small enigmatic genomes across a large radiation of phyla.</title>
        <authorList>
            <person name="Brown C.T."/>
            <person name="Hug L.A."/>
            <person name="Thomas B.C."/>
            <person name="Sharon I."/>
            <person name="Castelle C.J."/>
            <person name="Singh A."/>
            <person name="Wilkins M.J."/>
            <person name="Williams K.H."/>
            <person name="Banfield J.F."/>
        </authorList>
    </citation>
    <scope>NUCLEOTIDE SEQUENCE [LARGE SCALE GENOMIC DNA]</scope>
</reference>
<dbReference type="InterPro" id="IPR026533">
    <property type="entry name" value="NTPase/PRRC1"/>
</dbReference>
<comment type="catalytic activity">
    <reaction evidence="9 11">
        <text>XTP + H2O = XDP + phosphate + H(+)</text>
        <dbReference type="Rhea" id="RHEA:28406"/>
        <dbReference type="ChEBI" id="CHEBI:15377"/>
        <dbReference type="ChEBI" id="CHEBI:15378"/>
        <dbReference type="ChEBI" id="CHEBI:43474"/>
        <dbReference type="ChEBI" id="CHEBI:59884"/>
        <dbReference type="ChEBI" id="CHEBI:61314"/>
        <dbReference type="EC" id="3.6.1.73"/>
    </reaction>
</comment>
<dbReference type="FunFam" id="3.90.950.10:FF:000002">
    <property type="entry name" value="Inosine/xanthosine triphosphatase"/>
    <property type="match status" value="1"/>
</dbReference>
<comment type="caution">
    <text evidence="13">The sequence shown here is derived from an EMBL/GenBank/DDBJ whole genome shotgun (WGS) entry which is preliminary data.</text>
</comment>
<protein>
    <recommendedName>
        <fullName evidence="11">Probable inosine/xanthosine triphosphatase</fullName>
        <shortName evidence="11">ITPase/XTPase</shortName>
        <ecNumber evidence="11">3.6.1.73</ecNumber>
    </recommendedName>
    <alternativeName>
        <fullName evidence="11">Non-canonical purine NTP phosphatase</fullName>
    </alternativeName>
    <alternativeName>
        <fullName evidence="11">Non-standard purine NTP phosphatase</fullName>
    </alternativeName>
    <alternativeName>
        <fullName evidence="11">Nucleoside-triphosphate phosphatase</fullName>
        <shortName evidence="11">NTPase</shortName>
    </alternativeName>
</protein>
<evidence type="ECO:0000313" key="13">
    <source>
        <dbReference type="EMBL" id="KKT37668.1"/>
    </source>
</evidence>
<evidence type="ECO:0000256" key="10">
    <source>
        <dbReference type="ARBA" id="ARBA00060855"/>
    </source>
</evidence>
<keyword evidence="3 11" id="KW-0547">Nucleotide-binding</keyword>
<evidence type="ECO:0000256" key="4">
    <source>
        <dbReference type="ARBA" id="ARBA00022801"/>
    </source>
</evidence>
<comment type="cofactor">
    <cofactor evidence="1">
        <name>Mn(2+)</name>
        <dbReference type="ChEBI" id="CHEBI:29035"/>
    </cofactor>
</comment>
<evidence type="ECO:0000256" key="3">
    <source>
        <dbReference type="ARBA" id="ARBA00022741"/>
    </source>
</evidence>
<keyword evidence="7 11" id="KW-0464">Manganese</keyword>
<dbReference type="NCBIfam" id="TIGR00258">
    <property type="entry name" value="inosine/xanthosine triphosphatase"/>
    <property type="match status" value="1"/>
</dbReference>
<evidence type="ECO:0000256" key="9">
    <source>
        <dbReference type="ARBA" id="ARBA00048781"/>
    </source>
</evidence>
<dbReference type="InterPro" id="IPR002786">
    <property type="entry name" value="Non_canon_purine_NTPase"/>
</dbReference>
<evidence type="ECO:0000313" key="14">
    <source>
        <dbReference type="Proteomes" id="UP000034617"/>
    </source>
</evidence>
<keyword evidence="2 11" id="KW-0479">Metal-binding</keyword>
<dbReference type="PANTHER" id="PTHR34699:SF2">
    <property type="entry name" value="NON-CANONICAL PURINE NTP PHOSPHATASE_PRRC1 DOMAIN-CONTAINING PROTEIN"/>
    <property type="match status" value="1"/>
</dbReference>
<name>A0A0G1GTW3_9BACT</name>
<evidence type="ECO:0000256" key="5">
    <source>
        <dbReference type="ARBA" id="ARBA00022842"/>
    </source>
</evidence>
<comment type="similarity">
    <text evidence="10 11">Belongs to the YjjX NTPase family.</text>
</comment>
<feature type="binding site" evidence="11">
    <location>
        <position position="68"/>
    </location>
    <ligand>
        <name>Mg(2+)</name>
        <dbReference type="ChEBI" id="CHEBI:18420"/>
    </ligand>
</feature>
<dbReference type="AlphaFoldDB" id="A0A0G1GTW3"/>
<dbReference type="InterPro" id="IPR029001">
    <property type="entry name" value="ITPase-like_fam"/>
</dbReference>
<dbReference type="PANTHER" id="PTHR34699">
    <property type="match status" value="1"/>
</dbReference>
<feature type="binding site" evidence="11">
    <location>
        <begin position="68"/>
        <end position="69"/>
    </location>
    <ligand>
        <name>substrate</name>
    </ligand>
</feature>
<accession>A0A0G1GTW3</accession>